<protein>
    <submittedName>
        <fullName evidence="2">DUF427 domain-containing protein</fullName>
    </submittedName>
</protein>
<sequence>MPTASWNGTVIARSDDTVVVEGNHYFPADSVDASLLEESATHSHCPWKGDASYKTLVVNGARNPDAAWYYPAPKDAAAAIKGRFAFWKGVTVA</sequence>
<accession>A0ABV7SXB5</accession>
<evidence type="ECO:0000259" key="1">
    <source>
        <dbReference type="Pfam" id="PF04248"/>
    </source>
</evidence>
<feature type="domain" description="DUF427" evidence="1">
    <location>
        <begin position="4"/>
        <end position="88"/>
    </location>
</feature>
<name>A0ABV7SXB5_9SPHN</name>
<evidence type="ECO:0000313" key="2">
    <source>
        <dbReference type="EMBL" id="MFC3581643.1"/>
    </source>
</evidence>
<keyword evidence="3" id="KW-1185">Reference proteome</keyword>
<dbReference type="InterPro" id="IPR038694">
    <property type="entry name" value="DUF427_sf"/>
</dbReference>
<dbReference type="RefSeq" id="WP_261292510.1">
    <property type="nucleotide sequence ID" value="NZ_JANQBK010000001.1"/>
</dbReference>
<gene>
    <name evidence="2" type="ORF">ACFONA_15845</name>
</gene>
<dbReference type="PANTHER" id="PTHR34310">
    <property type="entry name" value="DUF427 DOMAIN PROTEIN (AFU_ORTHOLOGUE AFUA_3G02220)"/>
    <property type="match status" value="1"/>
</dbReference>
<evidence type="ECO:0000313" key="3">
    <source>
        <dbReference type="Proteomes" id="UP001595713"/>
    </source>
</evidence>
<reference evidence="3" key="1">
    <citation type="journal article" date="2019" name="Int. J. Syst. Evol. Microbiol.">
        <title>The Global Catalogue of Microorganisms (GCM) 10K type strain sequencing project: providing services to taxonomists for standard genome sequencing and annotation.</title>
        <authorList>
            <consortium name="The Broad Institute Genomics Platform"/>
            <consortium name="The Broad Institute Genome Sequencing Center for Infectious Disease"/>
            <person name="Wu L."/>
            <person name="Ma J."/>
        </authorList>
    </citation>
    <scope>NUCLEOTIDE SEQUENCE [LARGE SCALE GENOMIC DNA]</scope>
    <source>
        <strain evidence="3">KCTC 42739</strain>
    </source>
</reference>
<dbReference type="Gene3D" id="2.170.150.40">
    <property type="entry name" value="Domain of unknown function (DUF427)"/>
    <property type="match status" value="1"/>
</dbReference>
<comment type="caution">
    <text evidence="2">The sequence shown here is derived from an EMBL/GenBank/DDBJ whole genome shotgun (WGS) entry which is preliminary data.</text>
</comment>
<dbReference type="InterPro" id="IPR007361">
    <property type="entry name" value="DUF427"/>
</dbReference>
<organism evidence="2 3">
    <name type="scientific">Sphingomonas hylomeconis</name>
    <dbReference type="NCBI Taxonomy" id="1395958"/>
    <lineage>
        <taxon>Bacteria</taxon>
        <taxon>Pseudomonadati</taxon>
        <taxon>Pseudomonadota</taxon>
        <taxon>Alphaproteobacteria</taxon>
        <taxon>Sphingomonadales</taxon>
        <taxon>Sphingomonadaceae</taxon>
        <taxon>Sphingomonas</taxon>
    </lineage>
</organism>
<dbReference type="EMBL" id="JBHRXP010000007">
    <property type="protein sequence ID" value="MFC3581643.1"/>
    <property type="molecule type" value="Genomic_DNA"/>
</dbReference>
<dbReference type="Pfam" id="PF04248">
    <property type="entry name" value="NTP_transf_9"/>
    <property type="match status" value="1"/>
</dbReference>
<dbReference type="PANTHER" id="PTHR34310:SF5">
    <property type="entry name" value="DUF427 DOMAIN PROTEIN (AFU_ORTHOLOGUE AFUA_3G02220)"/>
    <property type="match status" value="1"/>
</dbReference>
<proteinExistence type="predicted"/>
<dbReference type="Proteomes" id="UP001595713">
    <property type="component" value="Unassembled WGS sequence"/>
</dbReference>